<organism evidence="6 7">
    <name type="scientific">Naumovozyma castellii</name>
    <name type="common">Yeast</name>
    <name type="synonym">Saccharomyces castellii</name>
    <dbReference type="NCBI Taxonomy" id="27288"/>
    <lineage>
        <taxon>Eukaryota</taxon>
        <taxon>Fungi</taxon>
        <taxon>Dikarya</taxon>
        <taxon>Ascomycota</taxon>
        <taxon>Saccharomycotina</taxon>
        <taxon>Saccharomycetes</taxon>
        <taxon>Saccharomycetales</taxon>
        <taxon>Saccharomycetaceae</taxon>
        <taxon>Naumovozyma</taxon>
    </lineage>
</organism>
<evidence type="ECO:0000256" key="4">
    <source>
        <dbReference type="ARBA" id="ARBA00023125"/>
    </source>
</evidence>
<dbReference type="PANTHER" id="PTHR11361">
    <property type="entry name" value="DNA MISMATCH REPAIR PROTEIN MUTS FAMILY MEMBER"/>
    <property type="match status" value="1"/>
</dbReference>
<dbReference type="Pfam" id="PF05192">
    <property type="entry name" value="MutS_III"/>
    <property type="match status" value="1"/>
</dbReference>
<dbReference type="GO" id="GO:0062128">
    <property type="term" value="C:MutSgamma complex"/>
    <property type="evidence" value="ECO:0007669"/>
    <property type="project" value="EnsemblFungi"/>
</dbReference>
<dbReference type="InterPro" id="IPR000432">
    <property type="entry name" value="DNA_mismatch_repair_MutS_C"/>
</dbReference>
<dbReference type="Gene3D" id="1.10.1420.10">
    <property type="match status" value="1"/>
</dbReference>
<dbReference type="SMART" id="SM00534">
    <property type="entry name" value="MUTSac"/>
    <property type="match status" value="1"/>
</dbReference>
<dbReference type="InterPro" id="IPR045076">
    <property type="entry name" value="MutS"/>
</dbReference>
<dbReference type="OrthoDB" id="29596at2759"/>
<dbReference type="PIRSF" id="PIRSF005813">
    <property type="entry name" value="MSH2"/>
    <property type="match status" value="1"/>
</dbReference>
<name>G0V910_NAUCA</name>
<dbReference type="InterPro" id="IPR027417">
    <property type="entry name" value="P-loop_NTPase"/>
</dbReference>
<evidence type="ECO:0000313" key="7">
    <source>
        <dbReference type="Proteomes" id="UP000001640"/>
    </source>
</evidence>
<dbReference type="HOGENOM" id="CLU_002472_8_0_1"/>
<dbReference type="GO" id="GO:0000403">
    <property type="term" value="F:Y-form DNA binding"/>
    <property type="evidence" value="ECO:0007669"/>
    <property type="project" value="EnsemblFungi"/>
</dbReference>
<evidence type="ECO:0000256" key="2">
    <source>
        <dbReference type="ARBA" id="ARBA00022741"/>
    </source>
</evidence>
<dbReference type="PANTHER" id="PTHR11361:SF20">
    <property type="entry name" value="MUTS PROTEIN HOMOLOG 5"/>
    <property type="match status" value="1"/>
</dbReference>
<keyword evidence="4" id="KW-0238">DNA-binding</keyword>
<dbReference type="Gene3D" id="3.40.50.300">
    <property type="entry name" value="P-loop containing nucleotide triphosphate hydrolases"/>
    <property type="match status" value="1"/>
</dbReference>
<dbReference type="EMBL" id="HE576752">
    <property type="protein sequence ID" value="CCC67959.1"/>
    <property type="molecule type" value="Genomic_DNA"/>
</dbReference>
<dbReference type="InterPro" id="IPR011184">
    <property type="entry name" value="DNA_mismatch_repair_Msh2"/>
</dbReference>
<dbReference type="GO" id="GO:0000400">
    <property type="term" value="F:four-way junction DNA binding"/>
    <property type="evidence" value="ECO:0007669"/>
    <property type="project" value="EnsemblFungi"/>
</dbReference>
<dbReference type="GO" id="GO:0062037">
    <property type="term" value="F:D-loop DNA binding"/>
    <property type="evidence" value="ECO:0007669"/>
    <property type="project" value="EnsemblFungi"/>
</dbReference>
<keyword evidence="2" id="KW-0547">Nucleotide-binding</keyword>
<dbReference type="KEGG" id="ncs:NCAS_0A14010"/>
<reference key="2">
    <citation type="submission" date="2011-08" db="EMBL/GenBank/DDBJ databases">
        <title>Genome sequence of Naumovozyma castellii.</title>
        <authorList>
            <person name="Gordon J.L."/>
            <person name="Armisen D."/>
            <person name="Proux-Wera E."/>
            <person name="OhEigeartaigh S.S."/>
            <person name="Byrne K.P."/>
            <person name="Wolfe K.H."/>
        </authorList>
    </citation>
    <scope>NUCLEOTIDE SEQUENCE</scope>
    <source>
        <strain>Type strain:CBS 4309</strain>
    </source>
</reference>
<dbReference type="GO" id="GO:0140664">
    <property type="term" value="F:ATP-dependent DNA damage sensor activity"/>
    <property type="evidence" value="ECO:0007669"/>
    <property type="project" value="InterPro"/>
</dbReference>
<dbReference type="GO" id="GO:0000228">
    <property type="term" value="C:nuclear chromosome"/>
    <property type="evidence" value="ECO:0007669"/>
    <property type="project" value="EnsemblFungi"/>
</dbReference>
<reference evidence="6 7" key="1">
    <citation type="journal article" date="2011" name="Proc. Natl. Acad. Sci. U.S.A.">
        <title>Evolutionary erosion of yeast sex chromosomes by mating-type switching accidents.</title>
        <authorList>
            <person name="Gordon J.L."/>
            <person name="Armisen D."/>
            <person name="Proux-Wera E."/>
            <person name="Oheigeartaigh S.S."/>
            <person name="Byrne K.P."/>
            <person name="Wolfe K.H."/>
        </authorList>
    </citation>
    <scope>NUCLEOTIDE SEQUENCE [LARGE SCALE GENOMIC DNA]</scope>
    <source>
        <strain evidence="7">ATCC 76901 / BCRC 22586 / CBS 4309 / NBRC 1992 / NRRL Y-12630</strain>
    </source>
</reference>
<dbReference type="OMA" id="CSVYFMP"/>
<dbReference type="SUPFAM" id="SSF52540">
    <property type="entry name" value="P-loop containing nucleoside triphosphate hydrolases"/>
    <property type="match status" value="1"/>
</dbReference>
<dbReference type="PROSITE" id="PS00486">
    <property type="entry name" value="DNA_MISMATCH_REPAIR_2"/>
    <property type="match status" value="1"/>
</dbReference>
<comment type="similarity">
    <text evidence="1">Belongs to the DNA mismatch repair MutS family.</text>
</comment>
<gene>
    <name evidence="6" type="primary">NCAS0A14010</name>
    <name evidence="6" type="ordered locus">NCAS_0A14010</name>
</gene>
<dbReference type="FunCoup" id="G0V910">
    <property type="interactions" value="181"/>
</dbReference>
<dbReference type="GO" id="GO:0051026">
    <property type="term" value="P:chiasma assembly"/>
    <property type="evidence" value="ECO:0007669"/>
    <property type="project" value="TreeGrafter"/>
</dbReference>
<dbReference type="GO" id="GO:0005524">
    <property type="term" value="F:ATP binding"/>
    <property type="evidence" value="ECO:0007669"/>
    <property type="project" value="UniProtKB-KW"/>
</dbReference>
<dbReference type="RefSeq" id="XP_003674339.1">
    <property type="nucleotide sequence ID" value="XM_003674291.1"/>
</dbReference>
<evidence type="ECO:0000259" key="5">
    <source>
        <dbReference type="PROSITE" id="PS00486"/>
    </source>
</evidence>
<dbReference type="eggNOG" id="KOG0221">
    <property type="taxonomic scope" value="Eukaryota"/>
</dbReference>
<keyword evidence="7" id="KW-1185">Reference proteome</keyword>
<evidence type="ECO:0000256" key="1">
    <source>
        <dbReference type="ARBA" id="ARBA00006271"/>
    </source>
</evidence>
<protein>
    <recommendedName>
        <fullName evidence="5">DNA mismatch repair proteins mutS family domain-containing protein</fullName>
    </recommendedName>
</protein>
<dbReference type="GO" id="GO:0030983">
    <property type="term" value="F:mismatched DNA binding"/>
    <property type="evidence" value="ECO:0007669"/>
    <property type="project" value="InterPro"/>
</dbReference>
<dbReference type="AlphaFoldDB" id="G0V910"/>
<dbReference type="InterPro" id="IPR036187">
    <property type="entry name" value="DNA_mismatch_repair_MutS_sf"/>
</dbReference>
<dbReference type="CDD" id="cd03281">
    <property type="entry name" value="ABC_MSH5_euk"/>
    <property type="match status" value="1"/>
</dbReference>
<evidence type="ECO:0000313" key="6">
    <source>
        <dbReference type="EMBL" id="CCC67959.1"/>
    </source>
</evidence>
<keyword evidence="3" id="KW-0067">ATP-binding</keyword>
<sequence length="874" mass="99633">MVKDFTTNSETEFPDHSVNYSFDYNDEVVICLDINKGRLGCSILDCHTQTLKLLNRDYSLNLPSAPLQSAPNELSGLLDDLYLVIKSLIWECSATLCLLSLRLEENLYSFIKKACAEINCRIELQATNSFKKTDLLNAQSLNDNRSMSLLCGIVESVDNSTEITGSTVRCILTNYKKHAELDDLNTYSSGRTHDISNPILHVESIDLSNVLLIDENTLKSLQILPIFKKTGTDKTIGKRDMSILELLNHVSNGYSKNILKSWLLAPLRKKKEIETRYDVVDIFLGKNNSLFFEEIQEIFKGFPDLFNILKQLQHGNESVTIWTNLVQFLERAIRLTDCLSKLDIVSTSENLIRRIISNVDLTVFKTLLRKVKQTIDFETSKYNKEIVLIEGINERLDQHKLIYNELEVILTEIAKQAENDLFQNLMERNVSPDMTRDKIVNAVYIPQLGYLVTVDSVIQELSDITTQLGWNEVFRTNTDLFYKNEAVLQLDQKYGDIYASISDLEVEVLHSLQECVIKERLKLMEYFQLFAQLEVLVSFAYISQRNGYVRPELSEDECVLDIKSGRHPLYENIVDTYIPNDLELLGGSFDDTSWSREGNKRIGIITGANASGKSVFLIQTGLIVYLAHIGCFVPCDSARIGLVDRILTRTRTQDTVSLLKSSFELDSLQMARCLSQMSKKSLILIDEFGKGTDIIDGPSLFGAIIQQLAESKDCPRVLACTHFHELFNTDVLDEAFPGVNYYMTQVLLNQAHISSSRDTLCKNVGITFLYRIKEGISRQSFGVYCAKICGIKESIVKRAEELTSIRNDGYDVIDYCRRLSKDELTIFQNNQEIIKKFLCWDLDLDYTLTEKELRQKLASILNECGTLENEEYQP</sequence>
<proteinExistence type="inferred from homology"/>
<dbReference type="SUPFAM" id="SSF48334">
    <property type="entry name" value="DNA repair protein MutS, domain III"/>
    <property type="match status" value="1"/>
</dbReference>
<dbReference type="GO" id="GO:1990391">
    <property type="term" value="C:DNA repair complex"/>
    <property type="evidence" value="ECO:0007669"/>
    <property type="project" value="EnsemblFungi"/>
</dbReference>
<dbReference type="SMART" id="SM00533">
    <property type="entry name" value="MUTSd"/>
    <property type="match status" value="1"/>
</dbReference>
<dbReference type="Proteomes" id="UP000001640">
    <property type="component" value="Chromosome 1"/>
</dbReference>
<accession>G0V910</accession>
<dbReference type="GeneID" id="96901436"/>
<dbReference type="GO" id="GO:0006298">
    <property type="term" value="P:mismatch repair"/>
    <property type="evidence" value="ECO:0007669"/>
    <property type="project" value="InterPro"/>
</dbReference>
<evidence type="ECO:0000256" key="3">
    <source>
        <dbReference type="ARBA" id="ARBA00022840"/>
    </source>
</evidence>
<feature type="domain" description="DNA mismatch repair proteins mutS family" evidence="5">
    <location>
        <begin position="681"/>
        <end position="697"/>
    </location>
</feature>
<dbReference type="InterPro" id="IPR007696">
    <property type="entry name" value="DNA_mismatch_repair_MutS_core"/>
</dbReference>
<dbReference type="STRING" id="1064592.G0V910"/>
<dbReference type="Pfam" id="PF00488">
    <property type="entry name" value="MutS_V"/>
    <property type="match status" value="1"/>
</dbReference>
<dbReference type="InParanoid" id="G0V910"/>